<organism evidence="2 3">
    <name type="scientific">Actinomadura spongiicola</name>
    <dbReference type="NCBI Taxonomy" id="2303421"/>
    <lineage>
        <taxon>Bacteria</taxon>
        <taxon>Bacillati</taxon>
        <taxon>Actinomycetota</taxon>
        <taxon>Actinomycetes</taxon>
        <taxon>Streptosporangiales</taxon>
        <taxon>Thermomonosporaceae</taxon>
        <taxon>Actinomadura</taxon>
    </lineage>
</organism>
<reference evidence="2 3" key="1">
    <citation type="submission" date="2018-08" db="EMBL/GenBank/DDBJ databases">
        <title>Actinomadura spongicola sp. nov., isolated from marine sponge Leucetta chagosensis.</title>
        <authorList>
            <person name="Li L."/>
            <person name="Lin H.W."/>
        </authorList>
    </citation>
    <scope>NUCLEOTIDE SEQUENCE [LARGE SCALE GENOMIC DNA]</scope>
    <source>
        <strain evidence="2 3">LHW52907</strain>
    </source>
</reference>
<dbReference type="Proteomes" id="UP000262882">
    <property type="component" value="Unassembled WGS sequence"/>
</dbReference>
<evidence type="ECO:0000256" key="1">
    <source>
        <dbReference type="SAM" id="MobiDB-lite"/>
    </source>
</evidence>
<dbReference type="InterPro" id="IPR043777">
    <property type="entry name" value="DUF5719"/>
</dbReference>
<dbReference type="AlphaFoldDB" id="A0A372GM09"/>
<dbReference type="EMBL" id="QVNQ01000002">
    <property type="protein sequence ID" value="RFS86427.1"/>
    <property type="molecule type" value="Genomic_DNA"/>
</dbReference>
<dbReference type="OrthoDB" id="3729011at2"/>
<evidence type="ECO:0008006" key="4">
    <source>
        <dbReference type="Google" id="ProtNLM"/>
    </source>
</evidence>
<name>A0A372GM09_9ACTN</name>
<protein>
    <recommendedName>
        <fullName evidence="4">Secreted protein</fullName>
    </recommendedName>
</protein>
<feature type="region of interest" description="Disordered" evidence="1">
    <location>
        <begin position="75"/>
        <end position="104"/>
    </location>
</feature>
<sequence length="489" mass="49618">MNTDKVLRLLGMRYATAALILVAVAALYGAATFARPGEATAKGRRAPVTSAVAVCPGHEGGRLAVQSIAREKGGRVDMTPTKGGSAIATMTAPGQSWEKDTDSGDDSYTLRATGAMAAGLAAEQTTYHDDGDDRGLAGARCAAPGTDLWFLGPGPVAADELDLYLTNVDPRPVFVDLTALSGEGPLDTVEGRGTRVDPYTTRVVKIGESSEGLGDVVKPASVLALRVRAAGGRVAASLRVRAGEEKGVEWVPRSPAPASSALVPGVPGGSGERGLLVAVPGDADARVRVQVITKDGAFVPRGQDVVDAPAKTVTSVALDDVLSGRAAAVRLVADRPILAGFAAERGADIAYGTSTPPLTVSGPGVAADNRFNSSLVLTAPAGAATVQVTTMNATGRSAPLEVRIPAGRTVETVLAAPAANADDDVAYGVVITPKPGSGPVHAARVLGKGKDDEYLFTVLPIVPAAMTVHLPDTADSQGALIPGYSSGES</sequence>
<keyword evidence="3" id="KW-1185">Reference proteome</keyword>
<gene>
    <name evidence="2" type="ORF">D0T12_07515</name>
</gene>
<proteinExistence type="predicted"/>
<accession>A0A372GM09</accession>
<dbReference type="RefSeq" id="WP_117398710.1">
    <property type="nucleotide sequence ID" value="NZ_QVNQ01000002.1"/>
</dbReference>
<evidence type="ECO:0000313" key="3">
    <source>
        <dbReference type="Proteomes" id="UP000262882"/>
    </source>
</evidence>
<comment type="caution">
    <text evidence="2">The sequence shown here is derived from an EMBL/GenBank/DDBJ whole genome shotgun (WGS) entry which is preliminary data.</text>
</comment>
<dbReference type="Pfam" id="PF18986">
    <property type="entry name" value="DUF5719"/>
    <property type="match status" value="1"/>
</dbReference>
<evidence type="ECO:0000313" key="2">
    <source>
        <dbReference type="EMBL" id="RFS86427.1"/>
    </source>
</evidence>